<sequence>MALIFLNGGGMRGGPLHEQLQGTPLLCVARSAPKYRYFSVGDRFPAMHRSGSGSVVGEVYDLPLVILRDHLLPAEPPELEIGVIELEDGAACLATVLRNDCLDNPDLVDITHIGDWHAYLRGRTESGRI</sequence>
<protein>
    <submittedName>
        <fullName evidence="2">Gamma-glutamylcyclotransferase</fullName>
    </submittedName>
</protein>
<feature type="domain" description="Allophanate hydrolase C-terminal" evidence="1">
    <location>
        <begin position="4"/>
        <end position="120"/>
    </location>
</feature>
<gene>
    <name evidence="2" type="ORF">NZH93_41060</name>
</gene>
<comment type="caution">
    <text evidence="2">The sequence shown here is derived from an EMBL/GenBank/DDBJ whole genome shotgun (WGS) entry which is preliminary data.</text>
</comment>
<dbReference type="RefSeq" id="WP_259628732.1">
    <property type="nucleotide sequence ID" value="NZ_JANYMP010000030.1"/>
</dbReference>
<dbReference type="Gene3D" id="3.10.490.10">
    <property type="entry name" value="Gamma-glutamyl cyclotransferase-like"/>
    <property type="match status" value="1"/>
</dbReference>
<evidence type="ECO:0000313" key="3">
    <source>
        <dbReference type="Proteomes" id="UP001141259"/>
    </source>
</evidence>
<keyword evidence="3" id="KW-1185">Reference proteome</keyword>
<evidence type="ECO:0000259" key="1">
    <source>
        <dbReference type="Pfam" id="PF21986"/>
    </source>
</evidence>
<organism evidence="2 3">
    <name type="scientific">Umezawaea endophytica</name>
    <dbReference type="NCBI Taxonomy" id="1654476"/>
    <lineage>
        <taxon>Bacteria</taxon>
        <taxon>Bacillati</taxon>
        <taxon>Actinomycetota</taxon>
        <taxon>Actinomycetes</taxon>
        <taxon>Pseudonocardiales</taxon>
        <taxon>Pseudonocardiaceae</taxon>
        <taxon>Umezawaea</taxon>
    </lineage>
</organism>
<dbReference type="AlphaFoldDB" id="A0A9X2VV69"/>
<reference evidence="2" key="1">
    <citation type="submission" date="2022-08" db="EMBL/GenBank/DDBJ databases">
        <authorList>
            <person name="Tistechok S."/>
            <person name="Samborskyy M."/>
            <person name="Roman I."/>
        </authorList>
    </citation>
    <scope>NUCLEOTIDE SEQUENCE</scope>
    <source>
        <strain evidence="2">DSM 103496</strain>
    </source>
</reference>
<dbReference type="SUPFAM" id="SSF110857">
    <property type="entry name" value="Gamma-glutamyl cyclotransferase-like"/>
    <property type="match status" value="1"/>
</dbReference>
<evidence type="ECO:0000313" key="2">
    <source>
        <dbReference type="EMBL" id="MCS7483274.1"/>
    </source>
</evidence>
<proteinExistence type="predicted"/>
<dbReference type="Pfam" id="PF21986">
    <property type="entry name" value="AH_C"/>
    <property type="match status" value="1"/>
</dbReference>
<dbReference type="InterPro" id="IPR036568">
    <property type="entry name" value="GGCT-like_sf"/>
</dbReference>
<dbReference type="EMBL" id="JANYMP010000030">
    <property type="protein sequence ID" value="MCS7483274.1"/>
    <property type="molecule type" value="Genomic_DNA"/>
</dbReference>
<dbReference type="InterPro" id="IPR053844">
    <property type="entry name" value="AH_C"/>
</dbReference>
<dbReference type="Proteomes" id="UP001141259">
    <property type="component" value="Unassembled WGS sequence"/>
</dbReference>
<accession>A0A9X2VV69</accession>
<name>A0A9X2VV69_9PSEU</name>